<comment type="caution">
    <text evidence="3">The sequence shown here is derived from an EMBL/GenBank/DDBJ whole genome shotgun (WGS) entry which is preliminary data.</text>
</comment>
<keyword evidence="2" id="KW-0812">Transmembrane</keyword>
<keyword evidence="2" id="KW-0472">Membrane</keyword>
<organism evidence="3 4">
    <name type="scientific">Amycolatopsis thailandensis</name>
    <dbReference type="NCBI Taxonomy" id="589330"/>
    <lineage>
        <taxon>Bacteria</taxon>
        <taxon>Bacillati</taxon>
        <taxon>Actinomycetota</taxon>
        <taxon>Actinomycetes</taxon>
        <taxon>Pseudonocardiales</taxon>
        <taxon>Pseudonocardiaceae</taxon>
        <taxon>Amycolatopsis</taxon>
    </lineage>
</organism>
<keyword evidence="4" id="KW-1185">Reference proteome</keyword>
<feature type="region of interest" description="Disordered" evidence="1">
    <location>
        <begin position="1"/>
        <end position="68"/>
    </location>
</feature>
<evidence type="ECO:0000313" key="4">
    <source>
        <dbReference type="Proteomes" id="UP000215223"/>
    </source>
</evidence>
<name>A0A229SDE0_9PSEU</name>
<feature type="transmembrane region" description="Helical" evidence="2">
    <location>
        <begin position="74"/>
        <end position="92"/>
    </location>
</feature>
<gene>
    <name evidence="3" type="ORF">CFP71_11175</name>
</gene>
<evidence type="ECO:0000313" key="3">
    <source>
        <dbReference type="EMBL" id="OXM56870.1"/>
    </source>
</evidence>
<proteinExistence type="predicted"/>
<sequence>MSERWDAAPDNDPARPVPAEPEQTPNDVEPGTAENAIGAEDVLDAESAPVAAGEPPLAGKRARRSPWNRTRDRVIAAAIVALVAVTGVVIGVNSDSAATVTQVATTLPPGLPPAPAQVPGSLTELWQAPSSSTPVPIGEANSVVTAEKGEVLGRDPYTGDVRWRYSRDLELCTVALAGIKVDAVYRKDTGCSEVTQLDTGTGRRTAQRNGDAELGTRLVVDGSHVTTTGKKLLNTWRDDLVKSMEYGQVPAIVNANKQPRTGCTYGTVAAAAGKIGVIERCPGDPADRFTVYRATNDEADDPKVDYSTVLAGKNAKVVAMSGDLALIVLPEEKLLVIYGGDGVQKSAYPLDAPAADLAQDPEGGIMPIAWTAQGVYWFTGSKTMAFSRDDLTPRWSLNGSVGPGVTFGEQLVVPIKGGLAVLDELSGTTIRTVGIDRRGYNGPVQLSSVGPVLLEQRGPTLVALK</sequence>
<keyword evidence="2" id="KW-1133">Transmembrane helix</keyword>
<accession>A0A229SDE0</accession>
<evidence type="ECO:0008006" key="5">
    <source>
        <dbReference type="Google" id="ProtNLM"/>
    </source>
</evidence>
<dbReference type="RefSeq" id="WP_093933767.1">
    <property type="nucleotide sequence ID" value="NZ_NMQT01000034.1"/>
</dbReference>
<reference evidence="3 4" key="1">
    <citation type="submission" date="2017-07" db="EMBL/GenBank/DDBJ databases">
        <title>Amycolatopsis thailandensis Genome sequencing and assembly.</title>
        <authorList>
            <person name="Kaur N."/>
            <person name="Mayilraj S."/>
        </authorList>
    </citation>
    <scope>NUCLEOTIDE SEQUENCE [LARGE SCALE GENOMIC DNA]</scope>
    <source>
        <strain evidence="3 4">JCM 16380</strain>
    </source>
</reference>
<protein>
    <recommendedName>
        <fullName evidence="5">PQQ-binding-like beta-propeller repeat protein</fullName>
    </recommendedName>
</protein>
<dbReference type="Proteomes" id="UP000215223">
    <property type="component" value="Unassembled WGS sequence"/>
</dbReference>
<evidence type="ECO:0000256" key="2">
    <source>
        <dbReference type="SAM" id="Phobius"/>
    </source>
</evidence>
<dbReference type="SUPFAM" id="SSF50998">
    <property type="entry name" value="Quinoprotein alcohol dehydrogenase-like"/>
    <property type="match status" value="1"/>
</dbReference>
<dbReference type="AlphaFoldDB" id="A0A229SDE0"/>
<dbReference type="InterPro" id="IPR011047">
    <property type="entry name" value="Quinoprotein_ADH-like_sf"/>
</dbReference>
<evidence type="ECO:0000256" key="1">
    <source>
        <dbReference type="SAM" id="MobiDB-lite"/>
    </source>
</evidence>
<dbReference type="OrthoDB" id="5182370at2"/>
<dbReference type="EMBL" id="NMQT01000034">
    <property type="protein sequence ID" value="OXM56870.1"/>
    <property type="molecule type" value="Genomic_DNA"/>
</dbReference>